<evidence type="ECO:0000256" key="4">
    <source>
        <dbReference type="ARBA" id="ARBA00022741"/>
    </source>
</evidence>
<dbReference type="NCBIfam" id="TIGR02199">
    <property type="entry name" value="rfaE_dom_II"/>
    <property type="match status" value="1"/>
</dbReference>
<feature type="binding site" evidence="10">
    <location>
        <begin position="209"/>
        <end position="212"/>
    </location>
    <ligand>
        <name>ATP</name>
        <dbReference type="ChEBI" id="CHEBI:30616"/>
    </ligand>
</feature>
<dbReference type="NCBIfam" id="TIGR00125">
    <property type="entry name" value="cyt_tran_rel"/>
    <property type="match status" value="1"/>
</dbReference>
<dbReference type="InterPro" id="IPR029056">
    <property type="entry name" value="Ribokinase-like"/>
</dbReference>
<dbReference type="AlphaFoldDB" id="A0AA97AJ41"/>
<dbReference type="PANTHER" id="PTHR46969">
    <property type="entry name" value="BIFUNCTIONAL PROTEIN HLDE"/>
    <property type="match status" value="1"/>
</dbReference>
<dbReference type="InterPro" id="IPR011611">
    <property type="entry name" value="PfkB_dom"/>
</dbReference>
<evidence type="ECO:0000256" key="10">
    <source>
        <dbReference type="HAMAP-Rule" id="MF_01603"/>
    </source>
</evidence>
<feature type="domain" description="Carbohydrate kinase PfkB" evidence="11">
    <location>
        <begin position="22"/>
        <end position="321"/>
    </location>
</feature>
<dbReference type="SUPFAM" id="SSF53613">
    <property type="entry name" value="Ribokinase-like"/>
    <property type="match status" value="1"/>
</dbReference>
<dbReference type="Gene3D" id="3.40.1190.20">
    <property type="match status" value="1"/>
</dbReference>
<comment type="function">
    <text evidence="10">Catalyzes the ADP transfer from ATP to D-glycero-beta-D-manno-heptose 1-phosphate, yielding ADP-D-glycero-beta-D-manno-heptose.</text>
</comment>
<keyword evidence="4 10" id="KW-0547">Nucleotide-binding</keyword>
<dbReference type="GO" id="GO:0033785">
    <property type="term" value="F:heptose 7-phosphate kinase activity"/>
    <property type="evidence" value="ECO:0007669"/>
    <property type="project" value="UniProtKB-UniRule"/>
</dbReference>
<evidence type="ECO:0000256" key="9">
    <source>
        <dbReference type="ARBA" id="ARBA00047428"/>
    </source>
</evidence>
<organism evidence="13">
    <name type="scientific">Leptolyngbya sp. NK1-12</name>
    <dbReference type="NCBI Taxonomy" id="2547451"/>
    <lineage>
        <taxon>Bacteria</taxon>
        <taxon>Bacillati</taxon>
        <taxon>Cyanobacteriota</taxon>
        <taxon>Cyanophyceae</taxon>
        <taxon>Leptolyngbyales</taxon>
        <taxon>Leptolyngbyaceae</taxon>
        <taxon>Leptolyngbya group</taxon>
        <taxon>Leptolyngbya</taxon>
    </lineage>
</organism>
<dbReference type="InterPro" id="IPR011914">
    <property type="entry name" value="RfaE_dom_II"/>
</dbReference>
<accession>A0AA97AJ41</accession>
<dbReference type="Pfam" id="PF01467">
    <property type="entry name" value="CTP_transf_like"/>
    <property type="match status" value="1"/>
</dbReference>
<dbReference type="GO" id="GO:0005829">
    <property type="term" value="C:cytosol"/>
    <property type="evidence" value="ECO:0007669"/>
    <property type="project" value="TreeGrafter"/>
</dbReference>
<feature type="active site" evidence="10">
    <location>
        <position position="282"/>
    </location>
</feature>
<comment type="function">
    <text evidence="10">Catalyzes the phosphorylation of D-glycero-D-manno-heptose 7-phosphate at the C-1 position to selectively form D-glycero-beta-D-manno-heptose-1,7-bisphosphate.</text>
</comment>
<comment type="pathway">
    <text evidence="1">Bacterial outer membrane biogenesis; LPS core biosynthesis.</text>
</comment>
<dbReference type="InterPro" id="IPR004821">
    <property type="entry name" value="Cyt_trans-like"/>
</dbReference>
<evidence type="ECO:0000259" key="12">
    <source>
        <dbReference type="Pfam" id="PF01467"/>
    </source>
</evidence>
<protein>
    <recommendedName>
        <fullName evidence="10">Bifunctional protein HldE</fullName>
    </recommendedName>
    <domain>
        <recommendedName>
            <fullName evidence="10">D-beta-D-heptose 7-phosphate kinase</fullName>
            <ecNumber evidence="10">2.7.1.167</ecNumber>
        </recommendedName>
        <alternativeName>
            <fullName evidence="10">D-beta-D-heptose 7-phosphotransferase</fullName>
        </alternativeName>
        <alternativeName>
            <fullName evidence="10">D-glycero-beta-D-manno-heptose-7-phosphate kinase</fullName>
        </alternativeName>
    </domain>
    <domain>
        <recommendedName>
            <fullName evidence="10">D-beta-D-heptose 1-phosphate adenylyltransferase</fullName>
            <ecNumber evidence="10">2.7.7.70</ecNumber>
        </recommendedName>
        <alternativeName>
            <fullName evidence="10">D-glycero-beta-D-manno-heptose 1-phosphate adenylyltransferase</fullName>
        </alternativeName>
    </domain>
</protein>
<proteinExistence type="inferred from homology"/>
<dbReference type="SUPFAM" id="SSF52374">
    <property type="entry name" value="Nucleotidylyl transferase"/>
    <property type="match status" value="1"/>
</dbReference>
<keyword evidence="8 10" id="KW-0119">Carbohydrate metabolism</keyword>
<comment type="similarity">
    <text evidence="10">In the C-terminal section; belongs to the cytidylyltransferase family.</text>
</comment>
<dbReference type="InterPro" id="IPR023030">
    <property type="entry name" value="Bifunc_HldE"/>
</dbReference>
<dbReference type="InterPro" id="IPR014729">
    <property type="entry name" value="Rossmann-like_a/b/a_fold"/>
</dbReference>
<dbReference type="GO" id="GO:0033786">
    <property type="term" value="F:heptose-1-phosphate adenylyltransferase activity"/>
    <property type="evidence" value="ECO:0007669"/>
    <property type="project" value="UniProtKB-UniRule"/>
</dbReference>
<evidence type="ECO:0000256" key="2">
    <source>
        <dbReference type="ARBA" id="ARBA00022679"/>
    </source>
</evidence>
<evidence type="ECO:0000259" key="11">
    <source>
        <dbReference type="Pfam" id="PF00294"/>
    </source>
</evidence>
<dbReference type="Pfam" id="PF00294">
    <property type="entry name" value="PfkB"/>
    <property type="match status" value="1"/>
</dbReference>
<feature type="domain" description="Cytidyltransferase-like" evidence="12">
    <location>
        <begin position="365"/>
        <end position="471"/>
    </location>
</feature>
<name>A0AA97AJ41_9CYAN</name>
<comment type="subunit">
    <text evidence="10">Homodimer.</text>
</comment>
<keyword evidence="2 10" id="KW-0808">Transferase</keyword>
<feature type="region of interest" description="Cytidylyltransferase" evidence="10">
    <location>
        <begin position="365"/>
        <end position="497"/>
    </location>
</feature>
<gene>
    <name evidence="13" type="primary">rfaE2</name>
    <name evidence="10" type="synonym">hldE</name>
    <name evidence="13" type="ORF">HJG54_31230</name>
</gene>
<comment type="catalytic activity">
    <reaction evidence="10">
        <text>D-glycero-beta-D-manno-heptose 7-phosphate + ATP = D-glycero-beta-D-manno-heptose 1,7-bisphosphate + ADP + H(+)</text>
        <dbReference type="Rhea" id="RHEA:27473"/>
        <dbReference type="ChEBI" id="CHEBI:15378"/>
        <dbReference type="ChEBI" id="CHEBI:30616"/>
        <dbReference type="ChEBI" id="CHEBI:60204"/>
        <dbReference type="ChEBI" id="CHEBI:60208"/>
        <dbReference type="ChEBI" id="CHEBI:456216"/>
        <dbReference type="EC" id="2.7.1.167"/>
    </reaction>
</comment>
<comment type="catalytic activity">
    <reaction evidence="9 10">
        <text>D-glycero-beta-D-manno-heptose 1-phosphate + ATP + H(+) = ADP-D-glycero-beta-D-manno-heptose + diphosphate</text>
        <dbReference type="Rhea" id="RHEA:27465"/>
        <dbReference type="ChEBI" id="CHEBI:15378"/>
        <dbReference type="ChEBI" id="CHEBI:30616"/>
        <dbReference type="ChEBI" id="CHEBI:33019"/>
        <dbReference type="ChEBI" id="CHEBI:59967"/>
        <dbReference type="ChEBI" id="CHEBI:61593"/>
        <dbReference type="EC" id="2.7.7.70"/>
    </reaction>
</comment>
<evidence type="ECO:0000256" key="8">
    <source>
        <dbReference type="ARBA" id="ARBA00023277"/>
    </source>
</evidence>
<evidence type="ECO:0000256" key="3">
    <source>
        <dbReference type="ARBA" id="ARBA00022695"/>
    </source>
</evidence>
<dbReference type="EC" id="2.7.7.70" evidence="10"/>
<dbReference type="Gene3D" id="3.40.50.620">
    <property type="entry name" value="HUPs"/>
    <property type="match status" value="1"/>
</dbReference>
<keyword evidence="7 10" id="KW-0511">Multifunctional enzyme</keyword>
<dbReference type="HAMAP" id="MF_01603">
    <property type="entry name" value="HldE"/>
    <property type="match status" value="1"/>
</dbReference>
<dbReference type="RefSeq" id="WP_316437026.1">
    <property type="nucleotide sequence ID" value="NZ_CP053587.1"/>
</dbReference>
<dbReference type="EC" id="2.7.1.167" evidence="10"/>
<comment type="similarity">
    <text evidence="10">In the N-terminal section; belongs to the carbohydrate kinase PfkB family.</text>
</comment>
<evidence type="ECO:0000313" key="13">
    <source>
        <dbReference type="EMBL" id="WNZ27360.1"/>
    </source>
</evidence>
<evidence type="ECO:0000256" key="1">
    <source>
        <dbReference type="ARBA" id="ARBA00004713"/>
    </source>
</evidence>
<evidence type="ECO:0000256" key="6">
    <source>
        <dbReference type="ARBA" id="ARBA00022840"/>
    </source>
</evidence>
<dbReference type="GO" id="GO:0005524">
    <property type="term" value="F:ATP binding"/>
    <property type="evidence" value="ECO:0007669"/>
    <property type="project" value="UniProtKB-UniRule"/>
</dbReference>
<dbReference type="PANTHER" id="PTHR46969:SF1">
    <property type="entry name" value="BIFUNCTIONAL PROTEIN HLDE"/>
    <property type="match status" value="1"/>
</dbReference>
<sequence length="497" mass="53510">MSADLFQLDLFQLIDAWKSLRLLVIGDAILDGYLSGDANRLCREAPAPVVAVNQRQDVPGGAANTAANLDSLGARTQLLSVIGADLEGERLRQALEHRGVSTALLVSSEERQTLAKQRVMADSQILVRLDQGSTGPISPALEQALIDRLVEQFRNCDAVVISDYDYGIVTPRLIQTLADLQAAQPRILVIDSRRLEQFRSVGATAVKPNYEEALQLLGLARQSTARANQITAYGDRLLDVTGAAMVAVTLDREGAVVFEPGQLPIRTDARPVPPNQTSGAGDTYISALTLALAAGATPTTAALLAATATTIVVRQPGTTVCRVEELQQLLLSDSSSQPSGKLILDQSDLASLVQQYRAAERQIVFTNGCFDILHPGHVAYLTQAKALGDVLIVGVNTDESVQQLKGNDRPINPLSDRLTVLAALNCVDYVVPFAELTPKNLIRIVCPHIYVKGGDYTRETLPEADLVESLGGVVRILPYVDNRSTTRLIAQIQALRC</sequence>
<dbReference type="GO" id="GO:0016773">
    <property type="term" value="F:phosphotransferase activity, alcohol group as acceptor"/>
    <property type="evidence" value="ECO:0007669"/>
    <property type="project" value="InterPro"/>
</dbReference>
<comment type="pathway">
    <text evidence="10">Nucleotide-sugar biosynthesis; ADP-L-glycero-beta-D-manno-heptose biosynthesis; ADP-L-glycero-beta-D-manno-heptose from D-glycero-beta-D-manno-heptose 7-phosphate: step 3/4.</text>
</comment>
<comment type="pathway">
    <text evidence="10">Nucleotide-sugar biosynthesis; ADP-L-glycero-beta-D-manno-heptose biosynthesis; ADP-L-glycero-beta-D-manno-heptose from D-glycero-beta-D-manno-heptose 7-phosphate: step 1/4.</text>
</comment>
<dbReference type="EMBL" id="CP053587">
    <property type="protein sequence ID" value="WNZ27360.1"/>
    <property type="molecule type" value="Genomic_DNA"/>
</dbReference>
<evidence type="ECO:0000256" key="5">
    <source>
        <dbReference type="ARBA" id="ARBA00022777"/>
    </source>
</evidence>
<reference evidence="13" key="1">
    <citation type="submission" date="2020-05" db="EMBL/GenBank/DDBJ databases">
        <authorList>
            <person name="Zhu T."/>
            <person name="Keshari N."/>
            <person name="Lu X."/>
        </authorList>
    </citation>
    <scope>NUCLEOTIDE SEQUENCE</scope>
    <source>
        <strain evidence="13">NK1-12</strain>
    </source>
</reference>
<keyword evidence="6 10" id="KW-0067">ATP-binding</keyword>
<evidence type="ECO:0000256" key="7">
    <source>
        <dbReference type="ARBA" id="ARBA00023268"/>
    </source>
</evidence>
<feature type="region of interest" description="Ribokinase" evidence="10">
    <location>
        <begin position="1"/>
        <end position="336"/>
    </location>
</feature>
<keyword evidence="3 10" id="KW-0548">Nucleotidyltransferase</keyword>
<keyword evidence="5 10" id="KW-0418">Kinase</keyword>
<dbReference type="PROSITE" id="PS00583">
    <property type="entry name" value="PFKB_KINASES_1"/>
    <property type="match status" value="1"/>
</dbReference>
<dbReference type="InterPro" id="IPR002173">
    <property type="entry name" value="Carboh/pur_kinase_PfkB_CS"/>
</dbReference>